<evidence type="ECO:0000256" key="2">
    <source>
        <dbReference type="PROSITE-ProRule" id="PRU00169"/>
    </source>
</evidence>
<dbReference type="Proteomes" id="UP000248168">
    <property type="component" value="Unassembled WGS sequence"/>
</dbReference>
<evidence type="ECO:0000313" key="4">
    <source>
        <dbReference type="EMBL" id="SPP65078.1"/>
    </source>
</evidence>
<dbReference type="EMBL" id="OUNR01000012">
    <property type="protein sequence ID" value="SPP65078.1"/>
    <property type="molecule type" value="Genomic_DNA"/>
</dbReference>
<dbReference type="SUPFAM" id="SSF52172">
    <property type="entry name" value="CheY-like"/>
    <property type="match status" value="1"/>
</dbReference>
<dbReference type="InterPro" id="IPR011006">
    <property type="entry name" value="CheY-like_superfamily"/>
</dbReference>
<sequence length="120" mass="13412">MASILVIDDDEALRLLLREMLEADGHRVHEAANGREGLALYRAQPTDLVITDILMPEQDGMEVILELTREFLDARVIAMTGASGEQNFLSVAKLFGARHILEKPFGADQIRRLVNYTLAH</sequence>
<feature type="modified residue" description="4-aspartylphosphate" evidence="2">
    <location>
        <position position="52"/>
    </location>
</feature>
<evidence type="ECO:0000259" key="3">
    <source>
        <dbReference type="PROSITE" id="PS50110"/>
    </source>
</evidence>
<accession>A0A330L5G4</accession>
<evidence type="ECO:0000256" key="1">
    <source>
        <dbReference type="ARBA" id="ARBA00022553"/>
    </source>
</evidence>
<reference evidence="5" key="1">
    <citation type="submission" date="2018-04" db="EMBL/GenBank/DDBJ databases">
        <authorList>
            <person name="Lucker S."/>
            <person name="Sakoula D."/>
        </authorList>
    </citation>
    <scope>NUCLEOTIDE SEQUENCE [LARGE SCALE GENOMIC DNA]</scope>
</reference>
<dbReference type="OrthoDB" id="9790669at2"/>
<dbReference type="GO" id="GO:0000160">
    <property type="term" value="P:phosphorelay signal transduction system"/>
    <property type="evidence" value="ECO:0007669"/>
    <property type="project" value="InterPro"/>
</dbReference>
<evidence type="ECO:0000313" key="5">
    <source>
        <dbReference type="Proteomes" id="UP000248168"/>
    </source>
</evidence>
<keyword evidence="5" id="KW-1185">Reference proteome</keyword>
<dbReference type="InParanoid" id="A0A330L5G4"/>
<dbReference type="InterPro" id="IPR050595">
    <property type="entry name" value="Bact_response_regulator"/>
</dbReference>
<dbReference type="Gene3D" id="3.40.50.2300">
    <property type="match status" value="1"/>
</dbReference>
<dbReference type="AlphaFoldDB" id="A0A330L5G4"/>
<proteinExistence type="predicted"/>
<dbReference type="InterPro" id="IPR001789">
    <property type="entry name" value="Sig_transdc_resp-reg_receiver"/>
</dbReference>
<dbReference type="PANTHER" id="PTHR44591:SF23">
    <property type="entry name" value="CHEY SUBFAMILY"/>
    <property type="match status" value="1"/>
</dbReference>
<organism evidence="4 5">
    <name type="scientific">Nitrospira lenta</name>
    <dbReference type="NCBI Taxonomy" id="1436998"/>
    <lineage>
        <taxon>Bacteria</taxon>
        <taxon>Pseudomonadati</taxon>
        <taxon>Nitrospirota</taxon>
        <taxon>Nitrospiria</taxon>
        <taxon>Nitrospirales</taxon>
        <taxon>Nitrospiraceae</taxon>
        <taxon>Nitrospira</taxon>
    </lineage>
</organism>
<dbReference type="PANTHER" id="PTHR44591">
    <property type="entry name" value="STRESS RESPONSE REGULATOR PROTEIN 1"/>
    <property type="match status" value="1"/>
</dbReference>
<feature type="domain" description="Response regulatory" evidence="3">
    <location>
        <begin position="3"/>
        <end position="118"/>
    </location>
</feature>
<dbReference type="PROSITE" id="PS50110">
    <property type="entry name" value="RESPONSE_REGULATORY"/>
    <property type="match status" value="1"/>
</dbReference>
<dbReference type="RefSeq" id="WP_121989373.1">
    <property type="nucleotide sequence ID" value="NZ_OUNR01000012.1"/>
</dbReference>
<dbReference type="Pfam" id="PF00072">
    <property type="entry name" value="Response_reg"/>
    <property type="match status" value="1"/>
</dbReference>
<dbReference type="SMART" id="SM00448">
    <property type="entry name" value="REC"/>
    <property type="match status" value="1"/>
</dbReference>
<keyword evidence="1 2" id="KW-0597">Phosphoprotein</keyword>
<protein>
    <submittedName>
        <fullName evidence="4">Response regulator, CheY like</fullName>
    </submittedName>
</protein>
<name>A0A330L5G4_9BACT</name>
<gene>
    <name evidence="4" type="ORF">NITLEN_20718</name>
</gene>